<dbReference type="EMBL" id="JBHUEM010000054">
    <property type="protein sequence ID" value="MFD1739277.1"/>
    <property type="molecule type" value="Genomic_DNA"/>
</dbReference>
<evidence type="ECO:0000313" key="6">
    <source>
        <dbReference type="Proteomes" id="UP001597214"/>
    </source>
</evidence>
<dbReference type="InterPro" id="IPR003439">
    <property type="entry name" value="ABC_transporter-like_ATP-bd"/>
</dbReference>
<dbReference type="InterPro" id="IPR003593">
    <property type="entry name" value="AAA+_ATPase"/>
</dbReference>
<dbReference type="Pfam" id="PF00005">
    <property type="entry name" value="ABC_tran"/>
    <property type="match status" value="1"/>
</dbReference>
<proteinExistence type="predicted"/>
<dbReference type="CDD" id="cd03230">
    <property type="entry name" value="ABC_DR_subfamily_A"/>
    <property type="match status" value="1"/>
</dbReference>
<protein>
    <submittedName>
        <fullName evidence="5">ABC transporter ATP-binding protein</fullName>
    </submittedName>
</protein>
<dbReference type="PANTHER" id="PTHR42939">
    <property type="entry name" value="ABC TRANSPORTER ATP-BINDING PROTEIN ALBC-RELATED"/>
    <property type="match status" value="1"/>
</dbReference>
<evidence type="ECO:0000256" key="1">
    <source>
        <dbReference type="ARBA" id="ARBA00022448"/>
    </source>
</evidence>
<dbReference type="Proteomes" id="UP001597214">
    <property type="component" value="Unassembled WGS sequence"/>
</dbReference>
<reference evidence="6" key="1">
    <citation type="journal article" date="2019" name="Int. J. Syst. Evol. Microbiol.">
        <title>The Global Catalogue of Microorganisms (GCM) 10K type strain sequencing project: providing services to taxonomists for standard genome sequencing and annotation.</title>
        <authorList>
            <consortium name="The Broad Institute Genomics Platform"/>
            <consortium name="The Broad Institute Genome Sequencing Center for Infectious Disease"/>
            <person name="Wu L."/>
            <person name="Ma J."/>
        </authorList>
    </citation>
    <scope>NUCLEOTIDE SEQUENCE [LARGE SCALE GENOMIC DNA]</scope>
    <source>
        <strain evidence="6">CCUG 49339</strain>
    </source>
</reference>
<evidence type="ECO:0000313" key="5">
    <source>
        <dbReference type="EMBL" id="MFD1739277.1"/>
    </source>
</evidence>
<evidence type="ECO:0000259" key="4">
    <source>
        <dbReference type="PROSITE" id="PS50893"/>
    </source>
</evidence>
<dbReference type="SUPFAM" id="SSF52540">
    <property type="entry name" value="P-loop containing nucleoside triphosphate hydrolases"/>
    <property type="match status" value="1"/>
</dbReference>
<dbReference type="InterPro" id="IPR051782">
    <property type="entry name" value="ABC_Transporter_VariousFunc"/>
</dbReference>
<accession>A0ABW4LVR9</accession>
<keyword evidence="2" id="KW-0547">Nucleotide-binding</keyword>
<organism evidence="5 6">
    <name type="scientific">Bacillus salitolerans</name>
    <dbReference type="NCBI Taxonomy" id="1437434"/>
    <lineage>
        <taxon>Bacteria</taxon>
        <taxon>Bacillati</taxon>
        <taxon>Bacillota</taxon>
        <taxon>Bacilli</taxon>
        <taxon>Bacillales</taxon>
        <taxon>Bacillaceae</taxon>
        <taxon>Bacillus</taxon>
    </lineage>
</organism>
<dbReference type="PROSITE" id="PS00211">
    <property type="entry name" value="ABC_TRANSPORTER_1"/>
    <property type="match status" value="1"/>
</dbReference>
<evidence type="ECO:0000256" key="2">
    <source>
        <dbReference type="ARBA" id="ARBA00022741"/>
    </source>
</evidence>
<evidence type="ECO:0000256" key="3">
    <source>
        <dbReference type="ARBA" id="ARBA00022840"/>
    </source>
</evidence>
<dbReference type="PANTHER" id="PTHR42939:SF2">
    <property type="entry name" value="ABC-TYPE TRANSPORTER ATP-BINDING PROTEIN ECSA"/>
    <property type="match status" value="1"/>
</dbReference>
<dbReference type="RefSeq" id="WP_377930507.1">
    <property type="nucleotide sequence ID" value="NZ_JBHUEM010000054.1"/>
</dbReference>
<dbReference type="SMART" id="SM00382">
    <property type="entry name" value="AAA"/>
    <property type="match status" value="1"/>
</dbReference>
<dbReference type="InterPro" id="IPR017871">
    <property type="entry name" value="ABC_transporter-like_CS"/>
</dbReference>
<name>A0ABW4LVR9_9BACI</name>
<keyword evidence="1" id="KW-0813">Transport</keyword>
<sequence>MHLLDVDIHRAGYSLHKHTLQEIKFSIKAGEIVGLIGPNGAGKSTTTQAILGVLPSVVGNIQLHSGSEQIGYIPEQPLYYEGLTLWEHLELAATAYDIQENILNSRANHLLKEFRMEHAIHAYPSTFSKGMKQKLMIILAFFIKPKLFVVDEPFIGLDPGATKRLILKLEEEKKNGSGILLSTHVLDTAEKICDRFILVFQGRILSSGTLEEIQDYAGLKNGSLLDCFYEIIEGHEYAGV</sequence>
<dbReference type="InterPro" id="IPR027417">
    <property type="entry name" value="P-loop_NTPase"/>
</dbReference>
<dbReference type="PROSITE" id="PS50893">
    <property type="entry name" value="ABC_TRANSPORTER_2"/>
    <property type="match status" value="1"/>
</dbReference>
<feature type="domain" description="ABC transporter" evidence="4">
    <location>
        <begin position="3"/>
        <end position="226"/>
    </location>
</feature>
<keyword evidence="6" id="KW-1185">Reference proteome</keyword>
<dbReference type="Gene3D" id="3.40.50.300">
    <property type="entry name" value="P-loop containing nucleotide triphosphate hydrolases"/>
    <property type="match status" value="1"/>
</dbReference>
<keyword evidence="3 5" id="KW-0067">ATP-binding</keyword>
<gene>
    <name evidence="5" type="ORF">ACFSCX_22610</name>
</gene>
<dbReference type="GO" id="GO:0005524">
    <property type="term" value="F:ATP binding"/>
    <property type="evidence" value="ECO:0007669"/>
    <property type="project" value="UniProtKB-KW"/>
</dbReference>
<comment type="caution">
    <text evidence="5">The sequence shown here is derived from an EMBL/GenBank/DDBJ whole genome shotgun (WGS) entry which is preliminary data.</text>
</comment>